<dbReference type="InterPro" id="IPR013765">
    <property type="entry name" value="DNA_recomb/repair_RecA"/>
</dbReference>
<reference evidence="7" key="1">
    <citation type="submission" date="2015-12" db="EMBL/GenBank/DDBJ databases">
        <title>Update maize B73 reference genome by single molecule sequencing technologies.</title>
        <authorList>
            <consortium name="Maize Genome Sequencing Project"/>
            <person name="Ware D."/>
        </authorList>
    </citation>
    <scope>NUCLEOTIDE SEQUENCE [LARGE SCALE GENOMIC DNA]</scope>
    <source>
        <tissue evidence="7">Seedling</tissue>
    </source>
</reference>
<dbReference type="PANTHER" id="PTHR47383">
    <property type="entry name" value="OS03G0659800 PROTEIN"/>
    <property type="match status" value="1"/>
</dbReference>
<dbReference type="PROSITE" id="PS50163">
    <property type="entry name" value="RECA_3"/>
    <property type="match status" value="1"/>
</dbReference>
<dbReference type="InterPro" id="IPR020587">
    <property type="entry name" value="RecA_monomer-monomer_interface"/>
</dbReference>
<dbReference type="Gene3D" id="3.40.50.300">
    <property type="entry name" value="P-loop containing nucleotide triphosphate hydrolases"/>
    <property type="match status" value="1"/>
</dbReference>
<feature type="domain" description="RecA family profile 2" evidence="6">
    <location>
        <begin position="298"/>
        <end position="329"/>
    </location>
</feature>
<dbReference type="GO" id="GO:0006281">
    <property type="term" value="P:DNA repair"/>
    <property type="evidence" value="ECO:0007669"/>
    <property type="project" value="InterPro"/>
</dbReference>
<dbReference type="FunFam" id="1.25.40.10:FF:001384">
    <property type="entry name" value="Pentatricopeptide repeat-containing protein mitochondrial"/>
    <property type="match status" value="1"/>
</dbReference>
<evidence type="ECO:0000256" key="2">
    <source>
        <dbReference type="ARBA" id="ARBA00022741"/>
    </source>
</evidence>
<dbReference type="PROSITE" id="PS51375">
    <property type="entry name" value="PPR"/>
    <property type="match status" value="1"/>
</dbReference>
<dbReference type="NCBIfam" id="TIGR00756">
    <property type="entry name" value="PPR"/>
    <property type="match status" value="1"/>
</dbReference>
<protein>
    <recommendedName>
        <fullName evidence="6">RecA family profile 2 domain-containing protein</fullName>
    </recommendedName>
</protein>
<dbReference type="PANTHER" id="PTHR47383:SF6">
    <property type="entry name" value="KINESIN-LIKE PROTEIN"/>
    <property type="match status" value="1"/>
</dbReference>
<keyword evidence="1" id="KW-0677">Repeat</keyword>
<dbReference type="InterPro" id="IPR027417">
    <property type="entry name" value="P-loop_NTPase"/>
</dbReference>
<evidence type="ECO:0000256" key="4">
    <source>
        <dbReference type="ARBA" id="ARBA00022946"/>
    </source>
</evidence>
<sequence length="335" mass="37682">MPLGDDAEAADFVLPDELLATLLRDPYEQLDLARRITALAVSGRVSGLEREAGRLRAEAMGKDRENAELRERVVLLDTALQETNAKLRSPMITMTDLVPSCGPSASSELGPDDIGVMKVLPDQQTFLALLRSVERLSAGRQVHAHVVVSGLHSRVYLRNSLIKMYIDAGDVETTELMFRSALVLDTVSCNIMISRYVNEGCTLMALWFFRDMASRGIVVDQYTAVALLTCCGRLKNKIIGRAFEDAEITHVDDKDIEFMKKKLKDLGKPMKRSNDKLLKIEHELCERITELEMQTIGSQMKIVKNKHAQPFKNTQFELEFGKGICHNSEFFEQNF</sequence>
<dbReference type="InterPro" id="IPR058936">
    <property type="entry name" value="At4g15545-like"/>
</dbReference>
<evidence type="ECO:0000259" key="6">
    <source>
        <dbReference type="PROSITE" id="PS50163"/>
    </source>
</evidence>
<keyword evidence="4" id="KW-0809">Transit peptide</keyword>
<dbReference type="GO" id="GO:0008094">
    <property type="term" value="F:ATP-dependent activity, acting on DNA"/>
    <property type="evidence" value="ECO:0007669"/>
    <property type="project" value="InterPro"/>
</dbReference>
<dbReference type="PRINTS" id="PR00142">
    <property type="entry name" value="RECA"/>
</dbReference>
<evidence type="ECO:0000313" key="7">
    <source>
        <dbReference type="EMBL" id="ONM29812.1"/>
    </source>
</evidence>
<accession>A0A1D6MKS3</accession>
<dbReference type="FunCoup" id="A0A1D6MKS3">
    <property type="interactions" value="468"/>
</dbReference>
<dbReference type="ExpressionAtlas" id="A0A1D6MKS3">
    <property type="expression patterns" value="baseline and differential"/>
</dbReference>
<dbReference type="InterPro" id="IPR011990">
    <property type="entry name" value="TPR-like_helical_dom_sf"/>
</dbReference>
<dbReference type="Pfam" id="PF13041">
    <property type="entry name" value="PPR_2"/>
    <property type="match status" value="1"/>
</dbReference>
<keyword evidence="3" id="KW-0067">ATP-binding</keyword>
<dbReference type="GO" id="GO:0003697">
    <property type="term" value="F:single-stranded DNA binding"/>
    <property type="evidence" value="ECO:0007669"/>
    <property type="project" value="InterPro"/>
</dbReference>
<gene>
    <name evidence="7" type="ORF">ZEAMMB73_Zm00001d039721</name>
</gene>
<name>A0A1D6MKS3_MAIZE</name>
<dbReference type="Gene3D" id="1.25.40.10">
    <property type="entry name" value="Tetratricopeptide repeat domain"/>
    <property type="match status" value="1"/>
</dbReference>
<evidence type="ECO:0000256" key="5">
    <source>
        <dbReference type="ARBA" id="ARBA00023172"/>
    </source>
</evidence>
<evidence type="ECO:0000256" key="1">
    <source>
        <dbReference type="ARBA" id="ARBA00022737"/>
    </source>
</evidence>
<keyword evidence="5" id="KW-0233">DNA recombination</keyword>
<organism evidence="7">
    <name type="scientific">Zea mays</name>
    <name type="common">Maize</name>
    <dbReference type="NCBI Taxonomy" id="4577"/>
    <lineage>
        <taxon>Eukaryota</taxon>
        <taxon>Viridiplantae</taxon>
        <taxon>Streptophyta</taxon>
        <taxon>Embryophyta</taxon>
        <taxon>Tracheophyta</taxon>
        <taxon>Spermatophyta</taxon>
        <taxon>Magnoliopsida</taxon>
        <taxon>Liliopsida</taxon>
        <taxon>Poales</taxon>
        <taxon>Poaceae</taxon>
        <taxon>PACMAD clade</taxon>
        <taxon>Panicoideae</taxon>
        <taxon>Andropogonodae</taxon>
        <taxon>Andropogoneae</taxon>
        <taxon>Tripsacinae</taxon>
        <taxon>Zea</taxon>
    </lineage>
</organism>
<proteinExistence type="predicted"/>
<dbReference type="InParanoid" id="A0A1D6MKS3"/>
<dbReference type="GO" id="GO:0005524">
    <property type="term" value="F:ATP binding"/>
    <property type="evidence" value="ECO:0007669"/>
    <property type="project" value="UniProtKB-KW"/>
</dbReference>
<keyword evidence="2" id="KW-0547">Nucleotide-binding</keyword>
<accession>A0A3L6FGI4</accession>
<dbReference type="GO" id="GO:0006310">
    <property type="term" value="P:DNA recombination"/>
    <property type="evidence" value="ECO:0007669"/>
    <property type="project" value="UniProtKB-KW"/>
</dbReference>
<dbReference type="SMR" id="A0A1D6MKS3"/>
<dbReference type="AlphaFoldDB" id="A0A1D6MKS3"/>
<dbReference type="InterPro" id="IPR002885">
    <property type="entry name" value="PPR_rpt"/>
</dbReference>
<dbReference type="EMBL" id="CM007649">
    <property type="protein sequence ID" value="ONM29812.1"/>
    <property type="molecule type" value="Genomic_DNA"/>
</dbReference>
<evidence type="ECO:0000256" key="3">
    <source>
        <dbReference type="ARBA" id="ARBA00022840"/>
    </source>
</evidence>